<organism evidence="2">
    <name type="scientific">uncultured marine group II/III euryarchaeote KM3_182_B06</name>
    <dbReference type="NCBI Taxonomy" id="1457946"/>
    <lineage>
        <taxon>Archaea</taxon>
        <taxon>Methanobacteriati</taxon>
        <taxon>Methanobacteriota</taxon>
        <taxon>environmental samples</taxon>
    </lineage>
</organism>
<dbReference type="AlphaFoldDB" id="A0A075GQM8"/>
<name>A0A075GQM8_9EURY</name>
<keyword evidence="1" id="KW-0812">Transmembrane</keyword>
<sequence>MMPAADKTVQIAIEQYLGSLRRGMFGVAGRRKRDVCDEIGADLEARITRSQGDYQSVFSNAANPVALGKAMRAVHGISWWLRLLFLIPAPLLGIFSFPMISAFFPAVPTTLFLALGTLLTVSAGAVGGRFAGLFTGLLVAVPRFIWLLATTVLIEIVQETIGYSSWSIDGGTAFVILLTSILLPIIGFLVGKRVNV</sequence>
<keyword evidence="1" id="KW-1133">Transmembrane helix</keyword>
<protein>
    <submittedName>
        <fullName evidence="2">Uncharacterized protein</fullName>
    </submittedName>
</protein>
<keyword evidence="1" id="KW-0472">Membrane</keyword>
<feature type="transmembrane region" description="Helical" evidence="1">
    <location>
        <begin position="79"/>
        <end position="104"/>
    </location>
</feature>
<evidence type="ECO:0000313" key="2">
    <source>
        <dbReference type="EMBL" id="AIF05375.1"/>
    </source>
</evidence>
<feature type="transmembrane region" description="Helical" evidence="1">
    <location>
        <begin position="172"/>
        <end position="191"/>
    </location>
</feature>
<accession>A0A075GQM8</accession>
<proteinExistence type="predicted"/>
<reference evidence="2" key="1">
    <citation type="journal article" date="2014" name="Genome Biol. Evol.">
        <title>Pangenome evidence for extensive interdomain horizontal transfer affecting lineage core and shell genes in uncultured planktonic thaumarchaeota and euryarchaeota.</title>
        <authorList>
            <person name="Deschamps P."/>
            <person name="Zivanovic Y."/>
            <person name="Moreira D."/>
            <person name="Rodriguez-Valera F."/>
            <person name="Lopez-Garcia P."/>
        </authorList>
    </citation>
    <scope>NUCLEOTIDE SEQUENCE</scope>
</reference>
<feature type="transmembrane region" description="Helical" evidence="1">
    <location>
        <begin position="110"/>
        <end position="132"/>
    </location>
</feature>
<feature type="transmembrane region" description="Helical" evidence="1">
    <location>
        <begin position="144"/>
        <end position="166"/>
    </location>
</feature>
<evidence type="ECO:0000256" key="1">
    <source>
        <dbReference type="SAM" id="Phobius"/>
    </source>
</evidence>
<dbReference type="EMBL" id="KF900737">
    <property type="protein sequence ID" value="AIF05375.1"/>
    <property type="molecule type" value="Genomic_DNA"/>
</dbReference>